<comment type="caution">
    <text evidence="8">The sequence shown here is derived from an EMBL/GenBank/DDBJ whole genome shotgun (WGS) entry which is preliminary data.</text>
</comment>
<protein>
    <submittedName>
        <fullName evidence="8">EAL domain-containing protein</fullName>
    </submittedName>
</protein>
<feature type="domain" description="PAS" evidence="4">
    <location>
        <begin position="284"/>
        <end position="342"/>
    </location>
</feature>
<dbReference type="GO" id="GO:0000160">
    <property type="term" value="P:phosphorelay signal transduction system"/>
    <property type="evidence" value="ECO:0007669"/>
    <property type="project" value="InterPro"/>
</dbReference>
<dbReference type="InterPro" id="IPR029787">
    <property type="entry name" value="Nucleotide_cyclase"/>
</dbReference>
<evidence type="ECO:0000256" key="2">
    <source>
        <dbReference type="PROSITE-ProRule" id="PRU00169"/>
    </source>
</evidence>
<dbReference type="InterPro" id="IPR001633">
    <property type="entry name" value="EAL_dom"/>
</dbReference>
<proteinExistence type="predicted"/>
<dbReference type="SUPFAM" id="SSF55785">
    <property type="entry name" value="PYP-like sensor domain (PAS domain)"/>
    <property type="match status" value="1"/>
</dbReference>
<evidence type="ECO:0000313" key="8">
    <source>
        <dbReference type="EMBL" id="RRQ20933.1"/>
    </source>
</evidence>
<feature type="domain" description="Response regulatory" evidence="3">
    <location>
        <begin position="156"/>
        <end position="272"/>
    </location>
</feature>
<dbReference type="SUPFAM" id="SSF141868">
    <property type="entry name" value="EAL domain-like"/>
    <property type="match status" value="1"/>
</dbReference>
<organism evidence="8 9">
    <name type="scientific">Thiohalobacter thiocyanaticus</name>
    <dbReference type="NCBI Taxonomy" id="585455"/>
    <lineage>
        <taxon>Bacteria</taxon>
        <taxon>Pseudomonadati</taxon>
        <taxon>Pseudomonadota</taxon>
        <taxon>Gammaproteobacteria</taxon>
        <taxon>Thiohalobacterales</taxon>
        <taxon>Thiohalobacteraceae</taxon>
        <taxon>Thiohalobacter</taxon>
    </lineage>
</organism>
<dbReference type="Proteomes" id="UP000287798">
    <property type="component" value="Unassembled WGS sequence"/>
</dbReference>
<dbReference type="PANTHER" id="PTHR44757">
    <property type="entry name" value="DIGUANYLATE CYCLASE DGCP"/>
    <property type="match status" value="1"/>
</dbReference>
<sequence length="863" mass="96187">MQARKRSLMAPEPNNTVLLIEESPTLRYALERLLRGSGFAVSAVESFTAGLERLATAPGGAGIAVAVIGWPVHTRPEADELFTLLEEPGLAALPVLIMVNDPEPATRAWVVRRSHTAMLDWRLHTEAVATINTLRSAREAGEGDLEPPLADQGGTRVLFVDDSPSVRAYYRRLLSGQRYRLEMAANVDEGFDKARSQPFDIAIIDYFMPGENGDVLCRWLRDDPATRHVTTAIFTSTYLDQVIQDSLNAGAAECMFKDEHDALFLARVAAMSRSVAGRKSIDAERQRLQSILNSVGEGVYGVDAEGRITFVNPAARLILGYDENRELLGQSAHELFHYADQDGKPIAPLSGLLQSSYGGRQILRSWETCFWTREGSSVPIECTVYPLYMGREQQGSVVAFRDISERKSLEERLLWQATHDALTELFNRRYFEEQLEAECQWQQRQKTTSALLYLDLDHFKYINDTEGHAAGDALLIQVGQRLLERLRRTDTLARLGGDEFAILLRNIEPAELHAASEAFRGAVSEQDFSYHGKSFKVRASIGAAVIDAATPSPGEALAEADIACHVAKQQGGNRSHVYDPHDRHKDLMDRELGWSNRLREALRGDDFLLHYQPILPLGGFSAARFDELPDGNLWNWFVGQPAACSVCFEVLLRLRGPHGEAIAPDNFIPTAERFYLMPEIDEWVLRHALLKLAELNRVFRKACFSINVSGHTLCNRDWPTRVQRLIGEHGVEPGCVTFEVTETAAICDMGAARRAIDRIRDLGCRFSLDDFGTGFSSFSQMKQLPVDYIKIDGMFVQAMATDPIDQAMVTSMNDIAHCLGRETVAEYVNTREILQLLIACGVDHAQGHYIARPLEDPAAVGDE</sequence>
<dbReference type="Gene3D" id="3.30.70.270">
    <property type="match status" value="1"/>
</dbReference>
<dbReference type="InterPro" id="IPR000014">
    <property type="entry name" value="PAS"/>
</dbReference>
<dbReference type="NCBIfam" id="TIGR00229">
    <property type="entry name" value="sensory_box"/>
    <property type="match status" value="1"/>
</dbReference>
<dbReference type="PROSITE" id="PS50112">
    <property type="entry name" value="PAS"/>
    <property type="match status" value="1"/>
</dbReference>
<dbReference type="SMART" id="SM00052">
    <property type="entry name" value="EAL"/>
    <property type="match status" value="1"/>
</dbReference>
<dbReference type="CDD" id="cd00156">
    <property type="entry name" value="REC"/>
    <property type="match status" value="1"/>
</dbReference>
<feature type="domain" description="EAL" evidence="6">
    <location>
        <begin position="591"/>
        <end position="863"/>
    </location>
</feature>
<dbReference type="InterPro" id="IPR000700">
    <property type="entry name" value="PAS-assoc_C"/>
</dbReference>
<dbReference type="InterPro" id="IPR035965">
    <property type="entry name" value="PAS-like_dom_sf"/>
</dbReference>
<dbReference type="CDD" id="cd01948">
    <property type="entry name" value="EAL"/>
    <property type="match status" value="1"/>
</dbReference>
<dbReference type="InterPro" id="IPR011006">
    <property type="entry name" value="CheY-like_superfamily"/>
</dbReference>
<dbReference type="SMART" id="SM00091">
    <property type="entry name" value="PAS"/>
    <property type="match status" value="1"/>
</dbReference>
<feature type="domain" description="PAC" evidence="5">
    <location>
        <begin position="364"/>
        <end position="415"/>
    </location>
</feature>
<evidence type="ECO:0000313" key="9">
    <source>
        <dbReference type="Proteomes" id="UP000287798"/>
    </source>
</evidence>
<dbReference type="EMBL" id="QZMU01000001">
    <property type="protein sequence ID" value="RRQ20933.1"/>
    <property type="molecule type" value="Genomic_DNA"/>
</dbReference>
<dbReference type="InterPro" id="IPR035919">
    <property type="entry name" value="EAL_sf"/>
</dbReference>
<evidence type="ECO:0000259" key="7">
    <source>
        <dbReference type="PROSITE" id="PS50887"/>
    </source>
</evidence>
<feature type="modified residue" description="4-aspartylphosphate" evidence="2">
    <location>
        <position position="205"/>
    </location>
</feature>
<dbReference type="SUPFAM" id="SSF55073">
    <property type="entry name" value="Nucleotide cyclase"/>
    <property type="match status" value="1"/>
</dbReference>
<gene>
    <name evidence="8" type="ORF">D6C00_02415</name>
</gene>
<dbReference type="InterPro" id="IPR013767">
    <property type="entry name" value="PAS_fold"/>
</dbReference>
<reference evidence="8 9" key="1">
    <citation type="journal article" date="2010" name="Int. J. Syst. Evol. Microbiol.">
        <title>Thiohalobacter thiocyanaticus gen. nov., sp. nov., a moderately halophilic, sulfur-oxidizing gammaproteobacterium from hypersaline lakes, that utilizes thiocyanate.</title>
        <authorList>
            <person name="Sorokin D.Y."/>
            <person name="Kovaleva O.L."/>
            <person name="Tourova T.P."/>
            <person name="Muyzer G."/>
        </authorList>
    </citation>
    <scope>NUCLEOTIDE SEQUENCE [LARGE SCALE GENOMIC DNA]</scope>
    <source>
        <strain evidence="8 9">Hrh1</strain>
    </source>
</reference>
<dbReference type="GO" id="GO:0003824">
    <property type="term" value="F:catalytic activity"/>
    <property type="evidence" value="ECO:0007669"/>
    <property type="project" value="UniProtKB-ARBA"/>
</dbReference>
<dbReference type="CDD" id="cd01949">
    <property type="entry name" value="GGDEF"/>
    <property type="match status" value="1"/>
</dbReference>
<evidence type="ECO:0000256" key="1">
    <source>
        <dbReference type="ARBA" id="ARBA00001946"/>
    </source>
</evidence>
<keyword evidence="9" id="KW-1185">Reference proteome</keyword>
<evidence type="ECO:0000259" key="6">
    <source>
        <dbReference type="PROSITE" id="PS50883"/>
    </source>
</evidence>
<dbReference type="Gene3D" id="3.40.50.2300">
    <property type="match status" value="1"/>
</dbReference>
<accession>A0A426QGS1</accession>
<dbReference type="PROSITE" id="PS50887">
    <property type="entry name" value="GGDEF"/>
    <property type="match status" value="1"/>
</dbReference>
<dbReference type="AlphaFoldDB" id="A0A426QGS1"/>
<dbReference type="InterPro" id="IPR043128">
    <property type="entry name" value="Rev_trsase/Diguanyl_cyclase"/>
</dbReference>
<dbReference type="PROSITE" id="PS50113">
    <property type="entry name" value="PAC"/>
    <property type="match status" value="1"/>
</dbReference>
<dbReference type="PANTHER" id="PTHR44757:SF2">
    <property type="entry name" value="BIOFILM ARCHITECTURE MAINTENANCE PROTEIN MBAA"/>
    <property type="match status" value="1"/>
</dbReference>
<evidence type="ECO:0000259" key="3">
    <source>
        <dbReference type="PROSITE" id="PS50110"/>
    </source>
</evidence>
<comment type="cofactor">
    <cofactor evidence="1">
        <name>Mg(2+)</name>
        <dbReference type="ChEBI" id="CHEBI:18420"/>
    </cofactor>
</comment>
<keyword evidence="2" id="KW-0597">Phosphoprotein</keyword>
<dbReference type="FunFam" id="3.30.70.270:FF:000001">
    <property type="entry name" value="Diguanylate cyclase domain protein"/>
    <property type="match status" value="1"/>
</dbReference>
<evidence type="ECO:0000259" key="5">
    <source>
        <dbReference type="PROSITE" id="PS50113"/>
    </source>
</evidence>
<name>A0A426QGS1_9GAMM</name>
<feature type="domain" description="GGDEF" evidence="7">
    <location>
        <begin position="447"/>
        <end position="580"/>
    </location>
</feature>
<dbReference type="InterPro" id="IPR000160">
    <property type="entry name" value="GGDEF_dom"/>
</dbReference>
<dbReference type="Pfam" id="PF00990">
    <property type="entry name" value="GGDEF"/>
    <property type="match status" value="1"/>
</dbReference>
<dbReference type="SMART" id="SM00267">
    <property type="entry name" value="GGDEF"/>
    <property type="match status" value="1"/>
</dbReference>
<dbReference type="Gene3D" id="3.30.450.20">
    <property type="entry name" value="PAS domain"/>
    <property type="match status" value="1"/>
</dbReference>
<dbReference type="InterPro" id="IPR001789">
    <property type="entry name" value="Sig_transdc_resp-reg_receiver"/>
</dbReference>
<dbReference type="Pfam" id="PF00072">
    <property type="entry name" value="Response_reg"/>
    <property type="match status" value="1"/>
</dbReference>
<dbReference type="InterPro" id="IPR052155">
    <property type="entry name" value="Biofilm_reg_signaling"/>
</dbReference>
<dbReference type="SUPFAM" id="SSF52172">
    <property type="entry name" value="CheY-like"/>
    <property type="match status" value="2"/>
</dbReference>
<dbReference type="PROSITE" id="PS50110">
    <property type="entry name" value="RESPONSE_REGULATORY"/>
    <property type="match status" value="1"/>
</dbReference>
<dbReference type="Pfam" id="PF00989">
    <property type="entry name" value="PAS"/>
    <property type="match status" value="1"/>
</dbReference>
<dbReference type="CDD" id="cd00130">
    <property type="entry name" value="PAS"/>
    <property type="match status" value="1"/>
</dbReference>
<dbReference type="SMART" id="SM00448">
    <property type="entry name" value="REC"/>
    <property type="match status" value="1"/>
</dbReference>
<evidence type="ECO:0000259" key="4">
    <source>
        <dbReference type="PROSITE" id="PS50112"/>
    </source>
</evidence>
<dbReference type="Gene3D" id="3.20.20.450">
    <property type="entry name" value="EAL domain"/>
    <property type="match status" value="1"/>
</dbReference>
<dbReference type="Pfam" id="PF00563">
    <property type="entry name" value="EAL"/>
    <property type="match status" value="1"/>
</dbReference>
<dbReference type="PROSITE" id="PS50883">
    <property type="entry name" value="EAL"/>
    <property type="match status" value="1"/>
</dbReference>
<dbReference type="NCBIfam" id="TIGR00254">
    <property type="entry name" value="GGDEF"/>
    <property type="match status" value="1"/>
</dbReference>
<dbReference type="GO" id="GO:0006355">
    <property type="term" value="P:regulation of DNA-templated transcription"/>
    <property type="evidence" value="ECO:0007669"/>
    <property type="project" value="InterPro"/>
</dbReference>